<dbReference type="SUPFAM" id="SSF51182">
    <property type="entry name" value="RmlC-like cupins"/>
    <property type="match status" value="1"/>
</dbReference>
<comment type="similarity">
    <text evidence="1">Belongs to the dTDP-4-dehydrorhamnose 3,5-epimerase family.</text>
</comment>
<proteinExistence type="inferred from homology"/>
<feature type="site" description="Participates in a stacking interaction with the thymidine ring of dTDP-4-oxo-6-deoxyglucose" evidence="4">
    <location>
        <position position="133"/>
    </location>
</feature>
<dbReference type="SUPFAM" id="SSF51735">
    <property type="entry name" value="NAD(P)-binding Rossmann-fold domains"/>
    <property type="match status" value="1"/>
</dbReference>
<dbReference type="RefSeq" id="WP_066840098.1">
    <property type="nucleotide sequence ID" value="NZ_LSTQ01000023.1"/>
</dbReference>
<dbReference type="Gene3D" id="2.60.120.10">
    <property type="entry name" value="Jelly Rolls"/>
    <property type="match status" value="1"/>
</dbReference>
<dbReference type="InterPro" id="IPR005913">
    <property type="entry name" value="dTDP_dehydrorham_reduct"/>
</dbReference>
<evidence type="ECO:0000256" key="3">
    <source>
        <dbReference type="PIRSR" id="PIRSR600888-1"/>
    </source>
</evidence>
<feature type="active site" description="Proton acceptor" evidence="3">
    <location>
        <position position="63"/>
    </location>
</feature>
<gene>
    <name evidence="7" type="ORF">AYJ05_04070</name>
</gene>
<dbReference type="EMBL" id="LSTQ01000023">
    <property type="protein sequence ID" value="OAH26624.1"/>
    <property type="molecule type" value="Genomic_DNA"/>
</dbReference>
<dbReference type="AlphaFoldDB" id="A0A177ID06"/>
<dbReference type="InterPro" id="IPR029903">
    <property type="entry name" value="RmlD-like-bd"/>
</dbReference>
<sequence>MHIESTAIAGLKIIHLDVHGDNRGWFKENWQRLTMGKAGLPYFSPVQHNLSFNAEAGVTRGLHAEPWDKLVSVAHGKVFGAWCDLREGSDTYGTVVEQEIGPDKAVFVPRGVANGFQALEDNTAYSYLVSDHWSPDADYTAVNLDMISWPLTPTEISDKDRNHPQLVDVTPMPPRKILVTGANGQLGRALREVYKNAAHVEFATRQEFDITAPDIATARPWRQYDAIINCAAYNDVNGAETDRQSAWAANATAPARLAKIAAENNLTLVHVSSDYIFDGTREIHTEEEIPSPLSTYGASKAAGDTAAQTAPRHYVIRTSWVFGDGNNFMSTMASLAKRNIEPVVINDQKGRPTYAEDLAKGIKHLLETQAEYGVYNLSSAGDAVGRDEIAMAVFIGVGHDPAEVHSATTAQYNTHRAQQAAKKGQPVPEAEALRPAESTFDLSKMEATGFKPSNWRASLALYLALLES</sequence>
<dbReference type="GO" id="GO:0008831">
    <property type="term" value="F:dTDP-4-dehydrorhamnose reductase activity"/>
    <property type="evidence" value="ECO:0007669"/>
    <property type="project" value="UniProtKB-EC"/>
</dbReference>
<dbReference type="Pfam" id="PF04321">
    <property type="entry name" value="RmlD_sub_bind"/>
    <property type="match status" value="1"/>
</dbReference>
<organism evidence="7 8">
    <name type="scientific">Corynebacterium stationis</name>
    <dbReference type="NCBI Taxonomy" id="1705"/>
    <lineage>
        <taxon>Bacteria</taxon>
        <taxon>Bacillati</taxon>
        <taxon>Actinomycetota</taxon>
        <taxon>Actinomycetes</taxon>
        <taxon>Mycobacteriales</taxon>
        <taxon>Corynebacteriaceae</taxon>
        <taxon>Corynebacterium</taxon>
    </lineage>
</organism>
<feature type="active site" description="Proton donor" evidence="3">
    <location>
        <position position="127"/>
    </location>
</feature>
<dbReference type="GO" id="GO:0008830">
    <property type="term" value="F:dTDP-4-dehydrorhamnose 3,5-epimerase activity"/>
    <property type="evidence" value="ECO:0007669"/>
    <property type="project" value="InterPro"/>
</dbReference>
<evidence type="ECO:0000256" key="2">
    <source>
        <dbReference type="ARBA" id="ARBA00010944"/>
    </source>
</evidence>
<dbReference type="InterPro" id="IPR011051">
    <property type="entry name" value="RmlC_Cupin_sf"/>
</dbReference>
<dbReference type="EC" id="1.1.1.133" evidence="5"/>
<dbReference type="PANTHER" id="PTHR10491:SF4">
    <property type="entry name" value="METHIONINE ADENOSYLTRANSFERASE 2 SUBUNIT BETA"/>
    <property type="match status" value="1"/>
</dbReference>
<evidence type="ECO:0000256" key="5">
    <source>
        <dbReference type="RuleBase" id="RU364082"/>
    </source>
</evidence>
<evidence type="ECO:0000256" key="1">
    <source>
        <dbReference type="ARBA" id="ARBA00010154"/>
    </source>
</evidence>
<dbReference type="Proteomes" id="UP000076947">
    <property type="component" value="Unassembled WGS sequence"/>
</dbReference>
<comment type="pathway">
    <text evidence="5">Carbohydrate biosynthesis; dTDP-L-rhamnose biosynthesis.</text>
</comment>
<keyword evidence="5" id="KW-0521">NADP</keyword>
<keyword evidence="8" id="KW-1185">Reference proteome</keyword>
<evidence type="ECO:0000313" key="7">
    <source>
        <dbReference type="EMBL" id="OAH26624.1"/>
    </source>
</evidence>
<evidence type="ECO:0000259" key="6">
    <source>
        <dbReference type="Pfam" id="PF04321"/>
    </source>
</evidence>
<dbReference type="InterPro" id="IPR036291">
    <property type="entry name" value="NAD(P)-bd_dom_sf"/>
</dbReference>
<dbReference type="GO" id="GO:0019305">
    <property type="term" value="P:dTDP-rhamnose biosynthetic process"/>
    <property type="evidence" value="ECO:0007669"/>
    <property type="project" value="UniProtKB-UniPathway"/>
</dbReference>
<dbReference type="Gene3D" id="3.40.50.720">
    <property type="entry name" value="NAD(P)-binding Rossmann-like Domain"/>
    <property type="match status" value="1"/>
</dbReference>
<name>A0A177ID06_9CORY</name>
<accession>A0A177ID06</accession>
<comment type="similarity">
    <text evidence="2 5">Belongs to the dTDP-4-dehydrorhamnose reductase family.</text>
</comment>
<comment type="function">
    <text evidence="5">Catalyzes the reduction of dTDP-6-deoxy-L-lyxo-4-hexulose to yield dTDP-L-rhamnose.</text>
</comment>
<dbReference type="UniPathway" id="UPA00124"/>
<dbReference type="STRING" id="1705.CA21670_01075"/>
<dbReference type="InterPro" id="IPR014710">
    <property type="entry name" value="RmlC-like_jellyroll"/>
</dbReference>
<reference evidence="8" key="1">
    <citation type="submission" date="2016-02" db="EMBL/GenBank/DDBJ databases">
        <authorList>
            <person name="Kaur G."/>
            <person name="Nair G.R."/>
            <person name="Mayilraj S."/>
        </authorList>
    </citation>
    <scope>NUCLEOTIDE SEQUENCE [LARGE SCALE GENOMIC DNA]</scope>
    <source>
        <strain evidence="8">GA-15</strain>
    </source>
</reference>
<evidence type="ECO:0000313" key="8">
    <source>
        <dbReference type="Proteomes" id="UP000076947"/>
    </source>
</evidence>
<dbReference type="PANTHER" id="PTHR10491">
    <property type="entry name" value="DTDP-4-DEHYDRORHAMNOSE REDUCTASE"/>
    <property type="match status" value="1"/>
</dbReference>
<feature type="domain" description="RmlD-like substrate binding" evidence="6">
    <location>
        <begin position="176"/>
        <end position="464"/>
    </location>
</feature>
<dbReference type="CDD" id="cd05254">
    <property type="entry name" value="dTDP_HR_like_SDR_e"/>
    <property type="match status" value="1"/>
</dbReference>
<evidence type="ECO:0000256" key="4">
    <source>
        <dbReference type="PIRSR" id="PIRSR600888-3"/>
    </source>
</evidence>
<dbReference type="OrthoDB" id="9803892at2"/>
<dbReference type="InterPro" id="IPR000888">
    <property type="entry name" value="RmlC-like"/>
</dbReference>
<keyword evidence="5" id="KW-0560">Oxidoreductase</keyword>
<dbReference type="Gene3D" id="3.90.25.10">
    <property type="entry name" value="UDP-galactose 4-epimerase, domain 1"/>
    <property type="match status" value="1"/>
</dbReference>
<protein>
    <recommendedName>
        <fullName evidence="5">dTDP-4-dehydrorhamnose reductase</fullName>
        <ecNumber evidence="5">1.1.1.133</ecNumber>
    </recommendedName>
</protein>
<dbReference type="Pfam" id="PF00908">
    <property type="entry name" value="dTDP_sugar_isom"/>
    <property type="match status" value="1"/>
</dbReference>
<dbReference type="CDD" id="cd00438">
    <property type="entry name" value="cupin_RmlC"/>
    <property type="match status" value="1"/>
</dbReference>
<comment type="caution">
    <text evidence="7">The sequence shown here is derived from an EMBL/GenBank/DDBJ whole genome shotgun (WGS) entry which is preliminary data.</text>
</comment>